<dbReference type="InterPro" id="IPR016064">
    <property type="entry name" value="NAD/diacylglycerol_kinase_sf"/>
</dbReference>
<dbReference type="PROSITE" id="PS50146">
    <property type="entry name" value="DAGK"/>
    <property type="match status" value="1"/>
</dbReference>
<keyword evidence="3" id="KW-1185">Reference proteome</keyword>
<proteinExistence type="predicted"/>
<dbReference type="Pfam" id="PF00781">
    <property type="entry name" value="DAGK_cat"/>
    <property type="match status" value="1"/>
</dbReference>
<comment type="caution">
    <text evidence="2">The sequence shown here is derived from an EMBL/GenBank/DDBJ whole genome shotgun (WGS) entry which is preliminary data.</text>
</comment>
<dbReference type="GO" id="GO:0016301">
    <property type="term" value="F:kinase activity"/>
    <property type="evidence" value="ECO:0007669"/>
    <property type="project" value="InterPro"/>
</dbReference>
<dbReference type="InterPro" id="IPR017438">
    <property type="entry name" value="ATP-NAD_kinase_N"/>
</dbReference>
<name>A0A6N6VWF7_9BACT</name>
<gene>
    <name evidence="2" type="ORF">GCL60_08035</name>
</gene>
<dbReference type="OrthoDB" id="5487997at2"/>
<accession>A0A6N6VWF7</accession>
<evidence type="ECO:0000313" key="3">
    <source>
        <dbReference type="Proteomes" id="UP000437748"/>
    </source>
</evidence>
<dbReference type="SUPFAM" id="SSF111331">
    <property type="entry name" value="NAD kinase/diacylglycerol kinase-like"/>
    <property type="match status" value="1"/>
</dbReference>
<dbReference type="Gene3D" id="3.40.50.10330">
    <property type="entry name" value="Probable inorganic polyphosphate/atp-NAD kinase, domain 1"/>
    <property type="match status" value="1"/>
</dbReference>
<dbReference type="Gene3D" id="2.60.200.40">
    <property type="match status" value="1"/>
</dbReference>
<protein>
    <recommendedName>
        <fullName evidence="1">DAGKc domain-containing protein</fullName>
    </recommendedName>
</protein>
<dbReference type="RefSeq" id="WP_153420147.1">
    <property type="nucleotide sequence ID" value="NZ_WFLM01000003.1"/>
</dbReference>
<dbReference type="Proteomes" id="UP000437748">
    <property type="component" value="Unassembled WGS sequence"/>
</dbReference>
<sequence length="327" mass="36185">MLRVGIISNPFAKIIKHNPEYNTRLWYTLANYGQLEVTRSIEQLNQVCQEFSARKINLVGIVGGDGSISLTLSAILKAYGPNNLPKILILKGGTINFLAKNLGIKTEALTCLEDTLKLINTKQIMNEAILSTLYVNGRIGFIFANGVATAFLEEFYKDKTNSFGAALKIAGYIADGLLKGKINGEFPRLVKQQNMKIETSPSPIWQSIHKLHNTPDEFSLVFASTVQKLPLTSHFFKKVELGDNFAEMMAISEKGRKLIKGAMKAFLGGDIYNFSKVHSVKFKKAILTCNDSTLYSLDGDLLNSNDGKINIEMGPNFVFCSPYVIAK</sequence>
<evidence type="ECO:0000313" key="2">
    <source>
        <dbReference type="EMBL" id="KAB8038803.1"/>
    </source>
</evidence>
<reference evidence="2 3" key="1">
    <citation type="submission" date="2019-10" db="EMBL/GenBank/DDBJ databases">
        <title>New species of Slilvanegrellaceae.</title>
        <authorList>
            <person name="Pitt A."/>
            <person name="Hahn M.W."/>
        </authorList>
    </citation>
    <scope>NUCLEOTIDE SEQUENCE [LARGE SCALE GENOMIC DNA]</scope>
    <source>
        <strain evidence="2 3">SP-Ram-0.45-NSY-1</strain>
    </source>
</reference>
<feature type="domain" description="DAGKc" evidence="1">
    <location>
        <begin position="1"/>
        <end position="139"/>
    </location>
</feature>
<organism evidence="2 3">
    <name type="scientific">Silvanigrella paludirubra</name>
    <dbReference type="NCBI Taxonomy" id="2499159"/>
    <lineage>
        <taxon>Bacteria</taxon>
        <taxon>Pseudomonadati</taxon>
        <taxon>Bdellovibrionota</taxon>
        <taxon>Oligoflexia</taxon>
        <taxon>Silvanigrellales</taxon>
        <taxon>Silvanigrellaceae</taxon>
        <taxon>Silvanigrella</taxon>
    </lineage>
</organism>
<dbReference type="AlphaFoldDB" id="A0A6N6VWF7"/>
<evidence type="ECO:0000259" key="1">
    <source>
        <dbReference type="PROSITE" id="PS50146"/>
    </source>
</evidence>
<dbReference type="InterPro" id="IPR001206">
    <property type="entry name" value="Diacylglycerol_kinase_cat_dom"/>
</dbReference>
<dbReference type="EMBL" id="WFLM01000003">
    <property type="protein sequence ID" value="KAB8038803.1"/>
    <property type="molecule type" value="Genomic_DNA"/>
</dbReference>